<comment type="caution">
    <text evidence="1">The sequence shown here is derived from an EMBL/GenBank/DDBJ whole genome shotgun (WGS) entry which is preliminary data.</text>
</comment>
<evidence type="ECO:0000313" key="1">
    <source>
        <dbReference type="EMBL" id="GAA1643148.1"/>
    </source>
</evidence>
<dbReference type="NCBIfam" id="NF038353">
    <property type="entry name" value="FxLYD_dom"/>
    <property type="match status" value="1"/>
</dbReference>
<evidence type="ECO:0008006" key="3">
    <source>
        <dbReference type="Google" id="ProtNLM"/>
    </source>
</evidence>
<organism evidence="1 2">
    <name type="scientific">Kribbella alba</name>
    <dbReference type="NCBI Taxonomy" id="190197"/>
    <lineage>
        <taxon>Bacteria</taxon>
        <taxon>Bacillati</taxon>
        <taxon>Actinomycetota</taxon>
        <taxon>Actinomycetes</taxon>
        <taxon>Propionibacteriales</taxon>
        <taxon>Kribbellaceae</taxon>
        <taxon>Kribbella</taxon>
    </lineage>
</organism>
<dbReference type="RefSeq" id="WP_344112819.1">
    <property type="nucleotide sequence ID" value="NZ_BAAANE010000007.1"/>
</dbReference>
<dbReference type="Proteomes" id="UP001501319">
    <property type="component" value="Unassembled WGS sequence"/>
</dbReference>
<proteinExistence type="predicted"/>
<evidence type="ECO:0000313" key="2">
    <source>
        <dbReference type="Proteomes" id="UP001501319"/>
    </source>
</evidence>
<dbReference type="EMBL" id="BAAANE010000007">
    <property type="protein sequence ID" value="GAA1643148.1"/>
    <property type="molecule type" value="Genomic_DNA"/>
</dbReference>
<sequence>MLLILGVLFVVGIGGCAALLNSASNEVQKQDDRSAPRDVAVGTAFTIGKHQTLSGWKVVNETGMFSVVGKVKNVSDATSTAFFHLKFLSATGEVLGNVDCNGSDLEPGQTEDLNCLPDGKFGKYQKVTAEATF</sequence>
<reference evidence="1 2" key="1">
    <citation type="journal article" date="2019" name="Int. J. Syst. Evol. Microbiol.">
        <title>The Global Catalogue of Microorganisms (GCM) 10K type strain sequencing project: providing services to taxonomists for standard genome sequencing and annotation.</title>
        <authorList>
            <consortium name="The Broad Institute Genomics Platform"/>
            <consortium name="The Broad Institute Genome Sequencing Center for Infectious Disease"/>
            <person name="Wu L."/>
            <person name="Ma J."/>
        </authorList>
    </citation>
    <scope>NUCLEOTIDE SEQUENCE [LARGE SCALE GENOMIC DNA]</scope>
    <source>
        <strain evidence="1 2">JCM 14306</strain>
    </source>
</reference>
<protein>
    <recommendedName>
        <fullName evidence="3">DUF4352 domain-containing protein</fullName>
    </recommendedName>
</protein>
<keyword evidence="2" id="KW-1185">Reference proteome</keyword>
<dbReference type="InterPro" id="IPR047676">
    <property type="entry name" value="FxLYD_dom"/>
</dbReference>
<gene>
    <name evidence="1" type="ORF">GCM10009744_36690</name>
</gene>
<accession>A0ABN2FEC9</accession>
<name>A0ABN2FEC9_9ACTN</name>